<evidence type="ECO:0000313" key="1">
    <source>
        <dbReference type="EMBL" id="EJK74286.1"/>
    </source>
</evidence>
<name>K0TK19_THAOC</name>
<comment type="caution">
    <text evidence="1">The sequence shown here is derived from an EMBL/GenBank/DDBJ whole genome shotgun (WGS) entry which is preliminary data.</text>
</comment>
<protein>
    <submittedName>
        <fullName evidence="1">Uncharacterized protein</fullName>
    </submittedName>
</protein>
<reference evidence="1 2" key="1">
    <citation type="journal article" date="2012" name="Genome Biol.">
        <title>Genome and low-iron response of an oceanic diatom adapted to chronic iron limitation.</title>
        <authorList>
            <person name="Lommer M."/>
            <person name="Specht M."/>
            <person name="Roy A.S."/>
            <person name="Kraemer L."/>
            <person name="Andreson R."/>
            <person name="Gutowska M.A."/>
            <person name="Wolf J."/>
            <person name="Bergner S.V."/>
            <person name="Schilhabel M.B."/>
            <person name="Klostermeier U.C."/>
            <person name="Beiko R.G."/>
            <person name="Rosenstiel P."/>
            <person name="Hippler M."/>
            <person name="Laroche J."/>
        </authorList>
    </citation>
    <scope>NUCLEOTIDE SEQUENCE [LARGE SCALE GENOMIC DNA]</scope>
    <source>
        <strain evidence="1 2">CCMP1005</strain>
    </source>
</reference>
<organism evidence="1 2">
    <name type="scientific">Thalassiosira oceanica</name>
    <name type="common">Marine diatom</name>
    <dbReference type="NCBI Taxonomy" id="159749"/>
    <lineage>
        <taxon>Eukaryota</taxon>
        <taxon>Sar</taxon>
        <taxon>Stramenopiles</taxon>
        <taxon>Ochrophyta</taxon>
        <taxon>Bacillariophyta</taxon>
        <taxon>Coscinodiscophyceae</taxon>
        <taxon>Thalassiosirophycidae</taxon>
        <taxon>Thalassiosirales</taxon>
        <taxon>Thalassiosiraceae</taxon>
        <taxon>Thalassiosira</taxon>
    </lineage>
</organism>
<keyword evidence="2" id="KW-1185">Reference proteome</keyword>
<feature type="non-terminal residue" evidence="1">
    <location>
        <position position="47"/>
    </location>
</feature>
<sequence length="47" mass="5034">MKGSDILKPKTKALTIVDVTIDTAVAKLFENVVSIFDDCGDDQPPSP</sequence>
<dbReference type="AlphaFoldDB" id="K0TK19"/>
<dbReference type="EMBL" id="AGNL01003814">
    <property type="protein sequence ID" value="EJK74286.1"/>
    <property type="molecule type" value="Genomic_DNA"/>
</dbReference>
<proteinExistence type="predicted"/>
<dbReference type="Proteomes" id="UP000266841">
    <property type="component" value="Unassembled WGS sequence"/>
</dbReference>
<evidence type="ECO:0000313" key="2">
    <source>
        <dbReference type="Proteomes" id="UP000266841"/>
    </source>
</evidence>
<gene>
    <name evidence="1" type="ORF">THAOC_04043</name>
</gene>
<accession>K0TK19</accession>